<dbReference type="GO" id="GO:0000978">
    <property type="term" value="F:RNA polymerase II cis-regulatory region sequence-specific DNA binding"/>
    <property type="evidence" value="ECO:0007669"/>
    <property type="project" value="TreeGrafter"/>
</dbReference>
<feature type="region of interest" description="Disordered" evidence="6">
    <location>
        <begin position="1"/>
        <end position="49"/>
    </location>
</feature>
<dbReference type="PROSITE" id="PS50157">
    <property type="entry name" value="ZINC_FINGER_C2H2_2"/>
    <property type="match status" value="1"/>
</dbReference>
<keyword evidence="1" id="KW-0479">Metal-binding</keyword>
<keyword evidence="2" id="KW-0677">Repeat</keyword>
<sequence>MSTSSGSSRGSVPPAGNSGSPLVFVGRHRPLTPGPPLPGEPVSDEWQNWSSHKQHAEQCRCTWKNGGVPCTYRADTRQVKRHIESVHLRIKTKVCEYCGKPFAQQANLNTHRNIHKGSTPFVCGYESCGLTFPDKAACIHHMQRAHAYVGN</sequence>
<evidence type="ECO:0000313" key="8">
    <source>
        <dbReference type="EMBL" id="TCD70821.1"/>
    </source>
</evidence>
<dbReference type="FunFam" id="3.30.160.60:FF:000110">
    <property type="entry name" value="Zinc finger protein-like"/>
    <property type="match status" value="1"/>
</dbReference>
<accession>A0A4R0RQ12</accession>
<name>A0A4R0RQ12_9APHY</name>
<dbReference type="SMART" id="SM00355">
    <property type="entry name" value="ZnF_C2H2"/>
    <property type="match status" value="2"/>
</dbReference>
<dbReference type="EMBL" id="RWJN01000014">
    <property type="protein sequence ID" value="TCD70821.1"/>
    <property type="molecule type" value="Genomic_DNA"/>
</dbReference>
<dbReference type="PANTHER" id="PTHR19818">
    <property type="entry name" value="ZINC FINGER PROTEIN ZIC AND GLI"/>
    <property type="match status" value="1"/>
</dbReference>
<dbReference type="GO" id="GO:0005634">
    <property type="term" value="C:nucleus"/>
    <property type="evidence" value="ECO:0007669"/>
    <property type="project" value="UniProtKB-ARBA"/>
</dbReference>
<evidence type="ECO:0000256" key="4">
    <source>
        <dbReference type="ARBA" id="ARBA00022833"/>
    </source>
</evidence>
<dbReference type="InterPro" id="IPR013087">
    <property type="entry name" value="Znf_C2H2_type"/>
</dbReference>
<dbReference type="STRING" id="92696.A0A4R0RQ12"/>
<protein>
    <recommendedName>
        <fullName evidence="7">C2H2-type domain-containing protein</fullName>
    </recommendedName>
</protein>
<evidence type="ECO:0000256" key="6">
    <source>
        <dbReference type="SAM" id="MobiDB-lite"/>
    </source>
</evidence>
<dbReference type="OrthoDB" id="654211at2759"/>
<dbReference type="SUPFAM" id="SSF57667">
    <property type="entry name" value="beta-beta-alpha zinc fingers"/>
    <property type="match status" value="1"/>
</dbReference>
<dbReference type="Gene3D" id="3.30.160.60">
    <property type="entry name" value="Classic Zinc Finger"/>
    <property type="match status" value="2"/>
</dbReference>
<dbReference type="Pfam" id="PF00096">
    <property type="entry name" value="zf-C2H2"/>
    <property type="match status" value="1"/>
</dbReference>
<organism evidence="8 9">
    <name type="scientific">Steccherinum ochraceum</name>
    <dbReference type="NCBI Taxonomy" id="92696"/>
    <lineage>
        <taxon>Eukaryota</taxon>
        <taxon>Fungi</taxon>
        <taxon>Dikarya</taxon>
        <taxon>Basidiomycota</taxon>
        <taxon>Agaricomycotina</taxon>
        <taxon>Agaricomycetes</taxon>
        <taxon>Polyporales</taxon>
        <taxon>Steccherinaceae</taxon>
        <taxon>Steccherinum</taxon>
    </lineage>
</organism>
<dbReference type="PANTHER" id="PTHR19818:SF139">
    <property type="entry name" value="PAIR-RULE PROTEIN ODD-PAIRED"/>
    <property type="match status" value="1"/>
</dbReference>
<comment type="caution">
    <text evidence="8">The sequence shown here is derived from an EMBL/GenBank/DDBJ whole genome shotgun (WGS) entry which is preliminary data.</text>
</comment>
<keyword evidence="3 5" id="KW-0863">Zinc-finger</keyword>
<proteinExistence type="predicted"/>
<reference evidence="8 9" key="1">
    <citation type="submission" date="2018-11" db="EMBL/GenBank/DDBJ databases">
        <title>Genome assembly of Steccherinum ochraceum LE-BIN_3174, the white-rot fungus of the Steccherinaceae family (The Residual Polyporoid clade, Polyporales, Basidiomycota).</title>
        <authorList>
            <person name="Fedorova T.V."/>
            <person name="Glazunova O.A."/>
            <person name="Landesman E.O."/>
            <person name="Moiseenko K.V."/>
            <person name="Psurtseva N.V."/>
            <person name="Savinova O.S."/>
            <person name="Shakhova N.V."/>
            <person name="Tyazhelova T.V."/>
            <person name="Vasina D.V."/>
        </authorList>
    </citation>
    <scope>NUCLEOTIDE SEQUENCE [LARGE SCALE GENOMIC DNA]</scope>
    <source>
        <strain evidence="8 9">LE-BIN_3174</strain>
    </source>
</reference>
<evidence type="ECO:0000256" key="2">
    <source>
        <dbReference type="ARBA" id="ARBA00022737"/>
    </source>
</evidence>
<keyword evidence="4" id="KW-0862">Zinc</keyword>
<feature type="domain" description="C2H2-type" evidence="7">
    <location>
        <begin position="93"/>
        <end position="120"/>
    </location>
</feature>
<dbReference type="Proteomes" id="UP000292702">
    <property type="component" value="Unassembled WGS sequence"/>
</dbReference>
<evidence type="ECO:0000313" key="9">
    <source>
        <dbReference type="Proteomes" id="UP000292702"/>
    </source>
</evidence>
<keyword evidence="9" id="KW-1185">Reference proteome</keyword>
<dbReference type="InterPro" id="IPR036236">
    <property type="entry name" value="Znf_C2H2_sf"/>
</dbReference>
<evidence type="ECO:0000256" key="3">
    <source>
        <dbReference type="ARBA" id="ARBA00022771"/>
    </source>
</evidence>
<dbReference type="InterPro" id="IPR050329">
    <property type="entry name" value="GLI_C2H2-zinc-finger"/>
</dbReference>
<evidence type="ECO:0000256" key="5">
    <source>
        <dbReference type="PROSITE-ProRule" id="PRU00042"/>
    </source>
</evidence>
<feature type="compositionally biased region" description="Low complexity" evidence="6">
    <location>
        <begin position="1"/>
        <end position="11"/>
    </location>
</feature>
<dbReference type="GO" id="GO:0000981">
    <property type="term" value="F:DNA-binding transcription factor activity, RNA polymerase II-specific"/>
    <property type="evidence" value="ECO:0007669"/>
    <property type="project" value="TreeGrafter"/>
</dbReference>
<evidence type="ECO:0000256" key="1">
    <source>
        <dbReference type="ARBA" id="ARBA00022723"/>
    </source>
</evidence>
<dbReference type="GO" id="GO:0045944">
    <property type="term" value="P:positive regulation of transcription by RNA polymerase II"/>
    <property type="evidence" value="ECO:0007669"/>
    <property type="project" value="UniProtKB-ARBA"/>
</dbReference>
<evidence type="ECO:0000259" key="7">
    <source>
        <dbReference type="PROSITE" id="PS50157"/>
    </source>
</evidence>
<dbReference type="GO" id="GO:0008270">
    <property type="term" value="F:zinc ion binding"/>
    <property type="evidence" value="ECO:0007669"/>
    <property type="project" value="UniProtKB-KW"/>
</dbReference>
<gene>
    <name evidence="8" type="ORF">EIP91_001511</name>
</gene>
<dbReference type="PROSITE" id="PS00028">
    <property type="entry name" value="ZINC_FINGER_C2H2_1"/>
    <property type="match status" value="2"/>
</dbReference>
<dbReference type="AlphaFoldDB" id="A0A4R0RQ12"/>